<feature type="binding site" evidence="8">
    <location>
        <position position="206"/>
    </location>
    <ligand>
        <name>Zn(2+)</name>
        <dbReference type="ChEBI" id="CHEBI:29105"/>
        <label>2</label>
    </ligand>
</feature>
<dbReference type="Proteomes" id="UP000824072">
    <property type="component" value="Unassembled WGS sequence"/>
</dbReference>
<comment type="cofactor">
    <cofactor evidence="8">
        <name>a divalent metal cation</name>
        <dbReference type="ChEBI" id="CHEBI:60240"/>
    </cofactor>
    <text evidence="8">Binds 2 divalent metal cations per subunit.</text>
</comment>
<dbReference type="InterPro" id="IPR051464">
    <property type="entry name" value="Peptidase_M42_aminopept"/>
</dbReference>
<keyword evidence="3" id="KW-0645">Protease</keyword>
<accession>A0A9D1LCH4</accession>
<keyword evidence="2" id="KW-0031">Aminopeptidase</keyword>
<dbReference type="GO" id="GO:0004177">
    <property type="term" value="F:aminopeptidase activity"/>
    <property type="evidence" value="ECO:0007669"/>
    <property type="project" value="UniProtKB-UniRule"/>
</dbReference>
<evidence type="ECO:0000256" key="4">
    <source>
        <dbReference type="ARBA" id="ARBA00022723"/>
    </source>
</evidence>
<feature type="binding site" evidence="8">
    <location>
        <position position="62"/>
    </location>
    <ligand>
        <name>Zn(2+)</name>
        <dbReference type="ChEBI" id="CHEBI:29105"/>
        <label>1</label>
    </ligand>
</feature>
<reference evidence="9" key="2">
    <citation type="journal article" date="2021" name="PeerJ">
        <title>Extensive microbial diversity within the chicken gut microbiome revealed by metagenomics and culture.</title>
        <authorList>
            <person name="Gilroy R."/>
            <person name="Ravi A."/>
            <person name="Getino M."/>
            <person name="Pursley I."/>
            <person name="Horton D.L."/>
            <person name="Alikhan N.F."/>
            <person name="Baker D."/>
            <person name="Gharbi K."/>
            <person name="Hall N."/>
            <person name="Watson M."/>
            <person name="Adriaenssens E.M."/>
            <person name="Foster-Nyarko E."/>
            <person name="Jarju S."/>
            <person name="Secka A."/>
            <person name="Antonio M."/>
            <person name="Oren A."/>
            <person name="Chaudhuri R.R."/>
            <person name="La Ragione R."/>
            <person name="Hildebrand F."/>
            <person name="Pallen M.J."/>
        </authorList>
    </citation>
    <scope>NUCLEOTIDE SEQUENCE</scope>
    <source>
        <strain evidence="9">ChiHcec3-11533</strain>
    </source>
</reference>
<feature type="active site" description="Proton acceptor" evidence="7">
    <location>
        <position position="205"/>
    </location>
</feature>
<dbReference type="GO" id="GO:0006508">
    <property type="term" value="P:proteolysis"/>
    <property type="evidence" value="ECO:0007669"/>
    <property type="project" value="UniProtKB-KW"/>
</dbReference>
<dbReference type="PIRSF" id="PIRSF001123">
    <property type="entry name" value="PepA_GA"/>
    <property type="match status" value="1"/>
</dbReference>
<dbReference type="InterPro" id="IPR008007">
    <property type="entry name" value="Peptidase_M42"/>
</dbReference>
<protein>
    <submittedName>
        <fullName evidence="9">M20/M25/M40 family metallo-hydrolase</fullName>
    </submittedName>
</protein>
<dbReference type="SUPFAM" id="SSF53187">
    <property type="entry name" value="Zn-dependent exopeptidases"/>
    <property type="match status" value="1"/>
</dbReference>
<gene>
    <name evidence="9" type="ORF">IAB02_04210</name>
</gene>
<evidence type="ECO:0000256" key="8">
    <source>
        <dbReference type="PIRSR" id="PIRSR001123-2"/>
    </source>
</evidence>
<reference evidence="9" key="1">
    <citation type="submission" date="2020-10" db="EMBL/GenBank/DDBJ databases">
        <authorList>
            <person name="Gilroy R."/>
        </authorList>
    </citation>
    <scope>NUCLEOTIDE SEQUENCE</scope>
    <source>
        <strain evidence="9">ChiHcec3-11533</strain>
    </source>
</reference>
<comment type="caution">
    <text evidence="9">The sequence shown here is derived from an EMBL/GenBank/DDBJ whole genome shotgun (WGS) entry which is preliminary data.</text>
</comment>
<dbReference type="SUPFAM" id="SSF101821">
    <property type="entry name" value="Aminopeptidase/glucanase lid domain"/>
    <property type="match status" value="1"/>
</dbReference>
<evidence type="ECO:0000313" key="9">
    <source>
        <dbReference type="EMBL" id="HIU33746.1"/>
    </source>
</evidence>
<organism evidence="9 10">
    <name type="scientific">Candidatus Pullichristensenella excrementigallinarum</name>
    <dbReference type="NCBI Taxonomy" id="2840907"/>
    <lineage>
        <taxon>Bacteria</taxon>
        <taxon>Bacillati</taxon>
        <taxon>Bacillota</taxon>
        <taxon>Clostridia</taxon>
        <taxon>Candidatus Pullichristensenella</taxon>
    </lineage>
</organism>
<dbReference type="Gene3D" id="3.40.630.10">
    <property type="entry name" value="Zn peptidases"/>
    <property type="match status" value="1"/>
</dbReference>
<proteinExistence type="inferred from homology"/>
<comment type="similarity">
    <text evidence="1 6">Belongs to the peptidase M42 family.</text>
</comment>
<feature type="binding site" evidence="8">
    <location>
        <position position="173"/>
    </location>
    <ligand>
        <name>Zn(2+)</name>
        <dbReference type="ChEBI" id="CHEBI:29105"/>
        <label>1</label>
    </ligand>
</feature>
<evidence type="ECO:0000256" key="2">
    <source>
        <dbReference type="ARBA" id="ARBA00022438"/>
    </source>
</evidence>
<feature type="binding site" evidence="8">
    <location>
        <position position="173"/>
    </location>
    <ligand>
        <name>Zn(2+)</name>
        <dbReference type="ChEBI" id="CHEBI:29105"/>
        <label>2</label>
    </ligand>
</feature>
<evidence type="ECO:0000256" key="6">
    <source>
        <dbReference type="PIRNR" id="PIRNR001123"/>
    </source>
</evidence>
<dbReference type="GO" id="GO:0046872">
    <property type="term" value="F:metal ion binding"/>
    <property type="evidence" value="ECO:0007669"/>
    <property type="project" value="UniProtKB-UniRule"/>
</dbReference>
<feature type="binding site" evidence="8">
    <location>
        <position position="311"/>
    </location>
    <ligand>
        <name>Zn(2+)</name>
        <dbReference type="ChEBI" id="CHEBI:29105"/>
        <label>2</label>
    </ligand>
</feature>
<dbReference type="Pfam" id="PF05343">
    <property type="entry name" value="Peptidase_M42"/>
    <property type="match status" value="1"/>
</dbReference>
<dbReference type="AlphaFoldDB" id="A0A9D1LCH4"/>
<dbReference type="PANTHER" id="PTHR32481">
    <property type="entry name" value="AMINOPEPTIDASE"/>
    <property type="match status" value="1"/>
</dbReference>
<feature type="binding site" evidence="8">
    <location>
        <position position="228"/>
    </location>
    <ligand>
        <name>Zn(2+)</name>
        <dbReference type="ChEBI" id="CHEBI:29105"/>
        <label>1</label>
    </ligand>
</feature>
<dbReference type="InterPro" id="IPR023367">
    <property type="entry name" value="Peptidase_M42_dom2"/>
</dbReference>
<keyword evidence="5" id="KW-0378">Hydrolase</keyword>
<name>A0A9D1LCH4_9FIRM</name>
<evidence type="ECO:0000256" key="3">
    <source>
        <dbReference type="ARBA" id="ARBA00022670"/>
    </source>
</evidence>
<dbReference type="PANTHER" id="PTHR32481:SF0">
    <property type="entry name" value="AMINOPEPTIDASE YPDE-RELATED"/>
    <property type="match status" value="1"/>
</dbReference>
<dbReference type="Gene3D" id="2.40.30.40">
    <property type="entry name" value="Peptidase M42, domain 2"/>
    <property type="match status" value="1"/>
</dbReference>
<evidence type="ECO:0000256" key="5">
    <source>
        <dbReference type="ARBA" id="ARBA00022801"/>
    </source>
</evidence>
<keyword evidence="4 8" id="KW-0479">Metal-binding</keyword>
<evidence type="ECO:0000256" key="7">
    <source>
        <dbReference type="PIRSR" id="PIRSR001123-1"/>
    </source>
</evidence>
<sequence>MDIEKFLERATALPGEPGYEAGVGGYLAEQFAPLADEVSVDPLQNVIARVGKGGPRVLICAHQDEIGLVVTQIEEDGCLRVTRNGGVDPRILPGMEVAVQAKSGPIYGVIGAKPPHLLTEKDREKALKITDLYVDIGYPAEKARELVRVGDMVVMLAKPIKLADGAMASKTMDDRASVAAMLVAAEILKNHGTKVEALFVSTAQEEVGSQGALVAAQALRPDAAIVIDVTHGEGPGTGKWEAYPLDRPTIGHGPNVHPALEKVAKDVARENGVQYSLEVCSNASGTDAESTQVAAGGVPTILFSIPLKYMHTTVEVLRIKTIRETGRLIALFLEELSRRWEGFEWY</sequence>
<evidence type="ECO:0000313" key="10">
    <source>
        <dbReference type="Proteomes" id="UP000824072"/>
    </source>
</evidence>
<dbReference type="EMBL" id="DVMU01000090">
    <property type="protein sequence ID" value="HIU33746.1"/>
    <property type="molecule type" value="Genomic_DNA"/>
</dbReference>
<evidence type="ECO:0000256" key="1">
    <source>
        <dbReference type="ARBA" id="ARBA00006272"/>
    </source>
</evidence>